<keyword evidence="3 7" id="KW-0812">Transmembrane</keyword>
<feature type="transmembrane region" description="Helical" evidence="7">
    <location>
        <begin position="230"/>
        <end position="252"/>
    </location>
</feature>
<keyword evidence="2" id="KW-1003">Cell membrane</keyword>
<proteinExistence type="predicted"/>
<feature type="region of interest" description="Disordered" evidence="6">
    <location>
        <begin position="262"/>
        <end position="300"/>
    </location>
</feature>
<evidence type="ECO:0000256" key="4">
    <source>
        <dbReference type="ARBA" id="ARBA00022989"/>
    </source>
</evidence>
<feature type="transmembrane region" description="Helical" evidence="7">
    <location>
        <begin position="122"/>
        <end position="143"/>
    </location>
</feature>
<comment type="subcellular location">
    <subcellularLocation>
        <location evidence="1">Cell membrane</location>
        <topology evidence="1">Multi-pass membrane protein</topology>
    </subcellularLocation>
</comment>
<keyword evidence="4 7" id="KW-1133">Transmembrane helix</keyword>
<evidence type="ECO:0000256" key="3">
    <source>
        <dbReference type="ARBA" id="ARBA00022692"/>
    </source>
</evidence>
<feature type="transmembrane region" description="Helical" evidence="7">
    <location>
        <begin position="155"/>
        <end position="176"/>
    </location>
</feature>
<gene>
    <name evidence="8" type="ORF">AB0887_34725</name>
</gene>
<evidence type="ECO:0000256" key="2">
    <source>
        <dbReference type="ARBA" id="ARBA00022475"/>
    </source>
</evidence>
<dbReference type="RefSeq" id="WP_359772927.1">
    <property type="nucleotide sequence ID" value="NZ_JBEYRR010000001.1"/>
</dbReference>
<feature type="transmembrane region" description="Helical" evidence="7">
    <location>
        <begin position="188"/>
        <end position="210"/>
    </location>
</feature>
<dbReference type="Pfam" id="PF09678">
    <property type="entry name" value="Caa3_CtaG"/>
    <property type="match status" value="1"/>
</dbReference>
<evidence type="ECO:0000256" key="7">
    <source>
        <dbReference type="SAM" id="Phobius"/>
    </source>
</evidence>
<protein>
    <submittedName>
        <fullName evidence="8">Cytochrome c oxidase assembly protein</fullName>
    </submittedName>
</protein>
<dbReference type="Proteomes" id="UP001553843">
    <property type="component" value="Unassembled WGS sequence"/>
</dbReference>
<organism evidence="8 9">
    <name type="scientific">Streptomyces huasconensis</name>
    <dbReference type="NCBI Taxonomy" id="1854574"/>
    <lineage>
        <taxon>Bacteria</taxon>
        <taxon>Bacillati</taxon>
        <taxon>Actinomycetota</taxon>
        <taxon>Actinomycetes</taxon>
        <taxon>Kitasatosporales</taxon>
        <taxon>Streptomycetaceae</taxon>
        <taxon>Streptomyces</taxon>
    </lineage>
</organism>
<evidence type="ECO:0000256" key="6">
    <source>
        <dbReference type="SAM" id="MobiDB-lite"/>
    </source>
</evidence>
<evidence type="ECO:0000313" key="8">
    <source>
        <dbReference type="EMBL" id="MEW2367081.1"/>
    </source>
</evidence>
<reference evidence="8 9" key="1">
    <citation type="submission" date="2024-06" db="EMBL/GenBank/DDBJ databases">
        <title>The Natural Products Discovery Center: Release of the First 8490 Sequenced Strains for Exploring Actinobacteria Biosynthetic Diversity.</title>
        <authorList>
            <person name="Kalkreuter E."/>
            <person name="Kautsar S.A."/>
            <person name="Yang D."/>
            <person name="Bader C.D."/>
            <person name="Teijaro C.N."/>
            <person name="Fluegel L."/>
            <person name="Davis C.M."/>
            <person name="Simpson J.R."/>
            <person name="Lauterbach L."/>
            <person name="Steele A.D."/>
            <person name="Gui C."/>
            <person name="Meng S."/>
            <person name="Li G."/>
            <person name="Viehrig K."/>
            <person name="Ye F."/>
            <person name="Su P."/>
            <person name="Kiefer A.F."/>
            <person name="Nichols A."/>
            <person name="Cepeda A.J."/>
            <person name="Yan W."/>
            <person name="Fan B."/>
            <person name="Jiang Y."/>
            <person name="Adhikari A."/>
            <person name="Zheng C.-J."/>
            <person name="Schuster L."/>
            <person name="Cowan T.M."/>
            <person name="Smanski M.J."/>
            <person name="Chevrette M.G."/>
            <person name="De Carvalho L.P.S."/>
            <person name="Shen B."/>
        </authorList>
    </citation>
    <scope>NUCLEOTIDE SEQUENCE [LARGE SCALE GENOMIC DNA]</scope>
    <source>
        <strain evidence="8 9">NPDC047833</strain>
    </source>
</reference>
<evidence type="ECO:0000313" key="9">
    <source>
        <dbReference type="Proteomes" id="UP001553843"/>
    </source>
</evidence>
<dbReference type="EMBL" id="JBEYRS010000022">
    <property type="protein sequence ID" value="MEW2367081.1"/>
    <property type="molecule type" value="Genomic_DNA"/>
</dbReference>
<feature type="transmembrane region" description="Helical" evidence="7">
    <location>
        <begin position="12"/>
        <end position="32"/>
    </location>
</feature>
<feature type="transmembrane region" description="Helical" evidence="7">
    <location>
        <begin position="53"/>
        <end position="71"/>
    </location>
</feature>
<sequence length="300" mass="31495">MTQAHTGAGPLGSVVAAELTVVLVALVVLAYLTAAARLRRRGDAWPRHRDASFTAGGAVLAFAVVGTPPGGPFTAHVAQHLAVAMAAPLLLVLGRPLTLVLRTLPPGRTRRGLLAVAHSRPAAWLLFPPLAALLDIGGLWLLHRTPLLAATHHRPLLGAAVHLHVLAAGLLFTFAVCRLDPVRRRWSLAWRGATLLAAGWAHAVLAKTLYAAPPPGTGFTADDVHTAARLMYYGGDLVEIALAMVLAAQWYAAGGRALRRRVPRTPGSAGQHAAGAQEGPRQTNGRPTDARGGRTVSRRA</sequence>
<dbReference type="InterPro" id="IPR019108">
    <property type="entry name" value="Caa3_assmbl_CtaG-rel"/>
</dbReference>
<name>A0ABV3M5W2_9ACTN</name>
<keyword evidence="5 7" id="KW-0472">Membrane</keyword>
<accession>A0ABV3M5W2</accession>
<comment type="caution">
    <text evidence="8">The sequence shown here is derived from an EMBL/GenBank/DDBJ whole genome shotgun (WGS) entry which is preliminary data.</text>
</comment>
<evidence type="ECO:0000256" key="5">
    <source>
        <dbReference type="ARBA" id="ARBA00023136"/>
    </source>
</evidence>
<keyword evidence="9" id="KW-1185">Reference proteome</keyword>
<feature type="transmembrane region" description="Helical" evidence="7">
    <location>
        <begin position="77"/>
        <end position="101"/>
    </location>
</feature>
<evidence type="ECO:0000256" key="1">
    <source>
        <dbReference type="ARBA" id="ARBA00004651"/>
    </source>
</evidence>